<keyword evidence="10" id="KW-1185">Reference proteome</keyword>
<dbReference type="GO" id="GO:0032993">
    <property type="term" value="C:protein-DNA complex"/>
    <property type="evidence" value="ECO:0007669"/>
    <property type="project" value="TreeGrafter"/>
</dbReference>
<evidence type="ECO:0000256" key="5">
    <source>
        <dbReference type="ARBA" id="ARBA00023125"/>
    </source>
</evidence>
<evidence type="ECO:0000256" key="6">
    <source>
        <dbReference type="ARBA" id="ARBA00023163"/>
    </source>
</evidence>
<dbReference type="Pfam" id="PF00486">
    <property type="entry name" value="Trans_reg_C"/>
    <property type="match status" value="1"/>
</dbReference>
<dbReference type="SUPFAM" id="SSF52172">
    <property type="entry name" value="CheY-like"/>
    <property type="match status" value="1"/>
</dbReference>
<protein>
    <submittedName>
        <fullName evidence="9">Response regulator transcription factor</fullName>
    </submittedName>
</protein>
<evidence type="ECO:0000256" key="4">
    <source>
        <dbReference type="ARBA" id="ARBA00023015"/>
    </source>
</evidence>
<dbReference type="EMBL" id="JACVVD010000012">
    <property type="protein sequence ID" value="MBD0383766.1"/>
    <property type="molecule type" value="Genomic_DNA"/>
</dbReference>
<dbReference type="GO" id="GO:0005829">
    <property type="term" value="C:cytosol"/>
    <property type="evidence" value="ECO:0007669"/>
    <property type="project" value="TreeGrafter"/>
</dbReference>
<dbReference type="InterPro" id="IPR011006">
    <property type="entry name" value="CheY-like_superfamily"/>
</dbReference>
<accession>A0A926KVQ7</accession>
<sequence length="157" mass="18105">MGMQLVESELYPNQLGSRGDDYVTKPFLPLEVVARIRVHLRRGTIYSSSVLPSEKVFDYGIFSLNRTTGQFHVNHEEVSCPAKEFELLHYFCSHPNRVFTAQQLYEQVWGNMVQGDEKTVVIDISRLRRKLETNPSNPRIIVTIRGIGYKFIPPYGE</sequence>
<dbReference type="InterPro" id="IPR016032">
    <property type="entry name" value="Sig_transdc_resp-reg_C-effctor"/>
</dbReference>
<dbReference type="InterPro" id="IPR039420">
    <property type="entry name" value="WalR-like"/>
</dbReference>
<keyword evidence="3" id="KW-0902">Two-component regulatory system</keyword>
<evidence type="ECO:0000256" key="1">
    <source>
        <dbReference type="ARBA" id="ARBA00004496"/>
    </source>
</evidence>
<dbReference type="FunFam" id="1.10.10.10:FF:000018">
    <property type="entry name" value="DNA-binding response regulator ResD"/>
    <property type="match status" value="1"/>
</dbReference>
<dbReference type="Gene3D" id="6.10.250.690">
    <property type="match status" value="1"/>
</dbReference>
<comment type="caution">
    <text evidence="9">The sequence shown here is derived from an EMBL/GenBank/DDBJ whole genome shotgun (WGS) entry which is preliminary data.</text>
</comment>
<proteinExistence type="predicted"/>
<dbReference type="PROSITE" id="PS51755">
    <property type="entry name" value="OMPR_PHOB"/>
    <property type="match status" value="1"/>
</dbReference>
<evidence type="ECO:0000313" key="10">
    <source>
        <dbReference type="Proteomes" id="UP000650466"/>
    </source>
</evidence>
<dbReference type="SMART" id="SM00862">
    <property type="entry name" value="Trans_reg_C"/>
    <property type="match status" value="1"/>
</dbReference>
<dbReference type="GO" id="GO:0000976">
    <property type="term" value="F:transcription cis-regulatory region binding"/>
    <property type="evidence" value="ECO:0007669"/>
    <property type="project" value="TreeGrafter"/>
</dbReference>
<evidence type="ECO:0000256" key="7">
    <source>
        <dbReference type="PROSITE-ProRule" id="PRU01091"/>
    </source>
</evidence>
<gene>
    <name evidence="9" type="ORF">ICC18_27195</name>
</gene>
<evidence type="ECO:0000256" key="2">
    <source>
        <dbReference type="ARBA" id="ARBA00022553"/>
    </source>
</evidence>
<dbReference type="Gene3D" id="1.10.10.10">
    <property type="entry name" value="Winged helix-like DNA-binding domain superfamily/Winged helix DNA-binding domain"/>
    <property type="match status" value="1"/>
</dbReference>
<name>A0A926KVQ7_9BACL</name>
<evidence type="ECO:0000313" key="9">
    <source>
        <dbReference type="EMBL" id="MBD0383766.1"/>
    </source>
</evidence>
<reference evidence="9" key="1">
    <citation type="submission" date="2020-09" db="EMBL/GenBank/DDBJ databases">
        <title>Draft Genome Sequence of Paenibacillus sp. WST5.</title>
        <authorList>
            <person name="Bao Z."/>
        </authorList>
    </citation>
    <scope>NUCLEOTIDE SEQUENCE</scope>
    <source>
        <strain evidence="9">WST5</strain>
    </source>
</reference>
<dbReference type="CDD" id="cd00383">
    <property type="entry name" value="trans_reg_C"/>
    <property type="match status" value="1"/>
</dbReference>
<dbReference type="InterPro" id="IPR036388">
    <property type="entry name" value="WH-like_DNA-bd_sf"/>
</dbReference>
<dbReference type="Proteomes" id="UP000650466">
    <property type="component" value="Unassembled WGS sequence"/>
</dbReference>
<keyword evidence="4" id="KW-0805">Transcription regulation</keyword>
<comment type="subcellular location">
    <subcellularLocation>
        <location evidence="1">Cytoplasm</location>
    </subcellularLocation>
</comment>
<dbReference type="GO" id="GO:0000156">
    <property type="term" value="F:phosphorelay response regulator activity"/>
    <property type="evidence" value="ECO:0007669"/>
    <property type="project" value="TreeGrafter"/>
</dbReference>
<feature type="domain" description="OmpR/PhoB-type" evidence="8">
    <location>
        <begin position="54"/>
        <end position="153"/>
    </location>
</feature>
<keyword evidence="2" id="KW-0597">Phosphoprotein</keyword>
<keyword evidence="5 7" id="KW-0238">DNA-binding</keyword>
<dbReference type="PANTHER" id="PTHR48111:SF52">
    <property type="entry name" value="TRANSCRIPTIONAL REGULATORY PROTEIN YVRH"/>
    <property type="match status" value="1"/>
</dbReference>
<organism evidence="9 10">
    <name type="scientific">Paenibacillus sedimenti</name>
    <dbReference type="NCBI Taxonomy" id="2770274"/>
    <lineage>
        <taxon>Bacteria</taxon>
        <taxon>Bacillati</taxon>
        <taxon>Bacillota</taxon>
        <taxon>Bacilli</taxon>
        <taxon>Bacillales</taxon>
        <taxon>Paenibacillaceae</taxon>
        <taxon>Paenibacillus</taxon>
    </lineage>
</organism>
<dbReference type="AlphaFoldDB" id="A0A926KVQ7"/>
<dbReference type="GO" id="GO:0006355">
    <property type="term" value="P:regulation of DNA-templated transcription"/>
    <property type="evidence" value="ECO:0007669"/>
    <property type="project" value="InterPro"/>
</dbReference>
<dbReference type="SUPFAM" id="SSF46894">
    <property type="entry name" value="C-terminal effector domain of the bipartite response regulators"/>
    <property type="match status" value="1"/>
</dbReference>
<evidence type="ECO:0000259" key="8">
    <source>
        <dbReference type="PROSITE" id="PS51755"/>
    </source>
</evidence>
<dbReference type="InterPro" id="IPR001867">
    <property type="entry name" value="OmpR/PhoB-type_DNA-bd"/>
</dbReference>
<evidence type="ECO:0000256" key="3">
    <source>
        <dbReference type="ARBA" id="ARBA00023012"/>
    </source>
</evidence>
<feature type="DNA-binding region" description="OmpR/PhoB-type" evidence="7">
    <location>
        <begin position="54"/>
        <end position="153"/>
    </location>
</feature>
<dbReference type="PANTHER" id="PTHR48111">
    <property type="entry name" value="REGULATOR OF RPOS"/>
    <property type="match status" value="1"/>
</dbReference>
<keyword evidence="6" id="KW-0804">Transcription</keyword>